<sequence>MTYTLQAVESSDEKANLVKRFRTGVLIVAFAAVLGGLLSWNEQHPVAVALAVLIGGVGILAIDIAVAYRSSVRRSKG</sequence>
<protein>
    <submittedName>
        <fullName evidence="2">Uncharacterized protein</fullName>
    </submittedName>
</protein>
<evidence type="ECO:0000313" key="3">
    <source>
        <dbReference type="Proteomes" id="UP000031488"/>
    </source>
</evidence>
<dbReference type="PATRIC" id="fig|1703.6.peg.413"/>
<gene>
    <name evidence="2" type="ORF">AE0388_0528</name>
</gene>
<keyword evidence="1" id="KW-0472">Membrane</keyword>
<name>A0A0B9A4N8_BRELN</name>
<feature type="transmembrane region" description="Helical" evidence="1">
    <location>
        <begin position="21"/>
        <end position="40"/>
    </location>
</feature>
<keyword evidence="1" id="KW-0812">Transmembrane</keyword>
<dbReference type="Proteomes" id="UP000031488">
    <property type="component" value="Unassembled WGS sequence"/>
</dbReference>
<evidence type="ECO:0000256" key="1">
    <source>
        <dbReference type="SAM" id="Phobius"/>
    </source>
</evidence>
<feature type="transmembrane region" description="Helical" evidence="1">
    <location>
        <begin position="46"/>
        <end position="68"/>
    </location>
</feature>
<organism evidence="2 3">
    <name type="scientific">Brevibacterium linens</name>
    <dbReference type="NCBI Taxonomy" id="1703"/>
    <lineage>
        <taxon>Bacteria</taxon>
        <taxon>Bacillati</taxon>
        <taxon>Actinomycetota</taxon>
        <taxon>Actinomycetes</taxon>
        <taxon>Micrococcales</taxon>
        <taxon>Brevibacteriaceae</taxon>
        <taxon>Brevibacterium</taxon>
    </lineage>
</organism>
<keyword evidence="1" id="KW-1133">Transmembrane helix</keyword>
<keyword evidence="3" id="KW-1185">Reference proteome</keyword>
<accession>A0A0B9A4N8</accession>
<dbReference type="EMBL" id="JTJZ01000013">
    <property type="protein sequence ID" value="KHS53773.1"/>
    <property type="molecule type" value="Genomic_DNA"/>
</dbReference>
<comment type="caution">
    <text evidence="2">The sequence shown here is derived from an EMBL/GenBank/DDBJ whole genome shotgun (WGS) entry which is preliminary data.</text>
</comment>
<evidence type="ECO:0000313" key="2">
    <source>
        <dbReference type="EMBL" id="KHS53773.1"/>
    </source>
</evidence>
<dbReference type="OrthoDB" id="4805163at2"/>
<proteinExistence type="predicted"/>
<reference evidence="2 3" key="1">
    <citation type="submission" date="2014-11" db="EMBL/GenBank/DDBJ databases">
        <title>Draft Genome Sequence of Brevibacterium linens AE038-8.</title>
        <authorList>
            <person name="Maizel D."/>
            <person name="Utturkar S.M."/>
            <person name="Brown S.D."/>
            <person name="Ferrero M."/>
            <person name="Rosen B.P."/>
        </authorList>
    </citation>
    <scope>NUCLEOTIDE SEQUENCE [LARGE SCALE GENOMIC DNA]</scope>
    <source>
        <strain evidence="2 3">AE038-8</strain>
    </source>
</reference>
<dbReference type="AlphaFoldDB" id="A0A0B9A4N8"/>
<dbReference type="RefSeq" id="WP_039206863.1">
    <property type="nucleotide sequence ID" value="NZ_JTJZ01000013.1"/>
</dbReference>